<proteinExistence type="predicted"/>
<dbReference type="HOGENOM" id="CLU_1027145_0_0_1"/>
<feature type="compositionally biased region" description="Low complexity" evidence="1">
    <location>
        <begin position="194"/>
        <end position="208"/>
    </location>
</feature>
<dbReference type="AlphaFoldDB" id="W3X8H0"/>
<protein>
    <submittedName>
        <fullName evidence="2">Uncharacterized protein</fullName>
    </submittedName>
</protein>
<dbReference type="OrthoDB" id="10619220at2759"/>
<name>W3X8H0_PESFW</name>
<dbReference type="EMBL" id="KI912112">
    <property type="protein sequence ID" value="ETS81486.1"/>
    <property type="molecule type" value="Genomic_DNA"/>
</dbReference>
<evidence type="ECO:0000256" key="1">
    <source>
        <dbReference type="SAM" id="MobiDB-lite"/>
    </source>
</evidence>
<dbReference type="KEGG" id="pfy:PFICI_06488"/>
<dbReference type="RefSeq" id="XP_007833260.1">
    <property type="nucleotide sequence ID" value="XM_007835069.1"/>
</dbReference>
<evidence type="ECO:0000313" key="3">
    <source>
        <dbReference type="Proteomes" id="UP000030651"/>
    </source>
</evidence>
<evidence type="ECO:0000313" key="2">
    <source>
        <dbReference type="EMBL" id="ETS81486.1"/>
    </source>
</evidence>
<gene>
    <name evidence="2" type="ORF">PFICI_06488</name>
</gene>
<reference evidence="3" key="1">
    <citation type="journal article" date="2015" name="BMC Genomics">
        <title>Genomic and transcriptomic analysis of the endophytic fungus Pestalotiopsis fici reveals its lifestyle and high potential for synthesis of natural products.</title>
        <authorList>
            <person name="Wang X."/>
            <person name="Zhang X."/>
            <person name="Liu L."/>
            <person name="Xiang M."/>
            <person name="Wang W."/>
            <person name="Sun X."/>
            <person name="Che Y."/>
            <person name="Guo L."/>
            <person name="Liu G."/>
            <person name="Guo L."/>
            <person name="Wang C."/>
            <person name="Yin W.B."/>
            <person name="Stadler M."/>
            <person name="Zhang X."/>
            <person name="Liu X."/>
        </authorList>
    </citation>
    <scope>NUCLEOTIDE SEQUENCE [LARGE SCALE GENOMIC DNA]</scope>
    <source>
        <strain evidence="3">W106-1 / CGMCC3.15140</strain>
    </source>
</reference>
<sequence>MQNTNHSFQLYIRSPPPYTVGYCMNANTKDMRQTLILLGMPELTASSITPNEAKAILNMVSYGLDYRRDGTTFQTLVKIFATTSSARYQVSGAQQGSQVSLEGHVKTYMDNLLVLLESIADERARVAREDEERQRPVRATRSTRGSPAVREVEKKPVSSPISAVRKILQPKKSGDQEMTSPTFGRRHRTLTIVPKASGSAKSDASGPAHVLSGLLSSPRTPTTPSAARPEDALATIQNAMDLFRGKQISRSDSNKRRRRSASAEDEEGDAI</sequence>
<organism evidence="2 3">
    <name type="scientific">Pestalotiopsis fici (strain W106-1 / CGMCC3.15140)</name>
    <dbReference type="NCBI Taxonomy" id="1229662"/>
    <lineage>
        <taxon>Eukaryota</taxon>
        <taxon>Fungi</taxon>
        <taxon>Dikarya</taxon>
        <taxon>Ascomycota</taxon>
        <taxon>Pezizomycotina</taxon>
        <taxon>Sordariomycetes</taxon>
        <taxon>Xylariomycetidae</taxon>
        <taxon>Amphisphaeriales</taxon>
        <taxon>Sporocadaceae</taxon>
        <taxon>Pestalotiopsis</taxon>
    </lineage>
</organism>
<feature type="compositionally biased region" description="Low complexity" evidence="1">
    <location>
        <begin position="216"/>
        <end position="227"/>
    </location>
</feature>
<keyword evidence="3" id="KW-1185">Reference proteome</keyword>
<feature type="region of interest" description="Disordered" evidence="1">
    <location>
        <begin position="125"/>
        <end position="271"/>
    </location>
</feature>
<dbReference type="Proteomes" id="UP000030651">
    <property type="component" value="Unassembled WGS sequence"/>
</dbReference>
<dbReference type="InParanoid" id="W3X8H0"/>
<dbReference type="GeneID" id="19271501"/>
<feature type="compositionally biased region" description="Basic and acidic residues" evidence="1">
    <location>
        <begin position="125"/>
        <end position="135"/>
    </location>
</feature>
<accession>W3X8H0</accession>